<organism evidence="2 3">
    <name type="scientific">Meloidogyne enterolobii</name>
    <name type="common">Root-knot nematode worm</name>
    <name type="synonym">Meloidogyne mayaguensis</name>
    <dbReference type="NCBI Taxonomy" id="390850"/>
    <lineage>
        <taxon>Eukaryota</taxon>
        <taxon>Metazoa</taxon>
        <taxon>Ecdysozoa</taxon>
        <taxon>Nematoda</taxon>
        <taxon>Chromadorea</taxon>
        <taxon>Rhabditida</taxon>
        <taxon>Tylenchina</taxon>
        <taxon>Tylenchomorpha</taxon>
        <taxon>Tylenchoidea</taxon>
        <taxon>Meloidogynidae</taxon>
        <taxon>Meloidogyninae</taxon>
        <taxon>Meloidogyne</taxon>
    </lineage>
</organism>
<protein>
    <submittedName>
        <fullName evidence="2">Uncharacterized protein</fullName>
    </submittedName>
</protein>
<dbReference type="InterPro" id="IPR011333">
    <property type="entry name" value="SKP1/BTB/POZ_sf"/>
</dbReference>
<comment type="caution">
    <text evidence="2">The sequence shown here is derived from an EMBL/GenBank/DDBJ whole genome shotgun (WGS) entry which is preliminary data.</text>
</comment>
<dbReference type="SUPFAM" id="SSF54695">
    <property type="entry name" value="POZ domain"/>
    <property type="match status" value="1"/>
</dbReference>
<dbReference type="Proteomes" id="UP000580250">
    <property type="component" value="Unassembled WGS sequence"/>
</dbReference>
<reference evidence="2 3" key="1">
    <citation type="submission" date="2020-08" db="EMBL/GenBank/DDBJ databases">
        <authorList>
            <person name="Koutsovoulos G."/>
            <person name="Danchin GJ E."/>
        </authorList>
    </citation>
    <scope>NUCLEOTIDE SEQUENCE [LARGE SCALE GENOMIC DNA]</scope>
</reference>
<dbReference type="PANTHER" id="PTHR23231:SF17">
    <property type="entry name" value="BTB DOMAIN-CONTAINING PROTEIN"/>
    <property type="match status" value="1"/>
</dbReference>
<dbReference type="AlphaFoldDB" id="A0A6V7WSN3"/>
<sequence length="106" mass="12152">MGNLFSTNRSISSLSSVIEHISGTSSNMTSRKRKASLNENASDIEPKRFKLNTPDYVYQKLFVEGLNSDIQIHALGHTWRLHKLYLEQCEYFHALFQGNWSDSGKE</sequence>
<dbReference type="Gene3D" id="3.30.710.10">
    <property type="entry name" value="Potassium Channel Kv1.1, Chain A"/>
    <property type="match status" value="1"/>
</dbReference>
<name>A0A6V7WSN3_MELEN</name>
<dbReference type="GO" id="GO:0007281">
    <property type="term" value="P:germ cell development"/>
    <property type="evidence" value="ECO:0007669"/>
    <property type="project" value="InterPro"/>
</dbReference>
<dbReference type="EMBL" id="CAJEWN010000782">
    <property type="protein sequence ID" value="CAD2189997.1"/>
    <property type="molecule type" value="Genomic_DNA"/>
</dbReference>
<keyword evidence="1" id="KW-0217">Developmental protein</keyword>
<dbReference type="PANTHER" id="PTHR23231">
    <property type="entry name" value="GERM CELL-LESS PROTEIN"/>
    <property type="match status" value="1"/>
</dbReference>
<evidence type="ECO:0000313" key="3">
    <source>
        <dbReference type="Proteomes" id="UP000580250"/>
    </source>
</evidence>
<accession>A0A6V7WSN3</accession>
<evidence type="ECO:0000256" key="1">
    <source>
        <dbReference type="ARBA" id="ARBA00022473"/>
    </source>
</evidence>
<dbReference type="InterPro" id="IPR043380">
    <property type="entry name" value="Gcl-like"/>
</dbReference>
<dbReference type="OrthoDB" id="6359943at2759"/>
<proteinExistence type="predicted"/>
<gene>
    <name evidence="2" type="ORF">MENT_LOCUS42752</name>
</gene>
<evidence type="ECO:0000313" key="2">
    <source>
        <dbReference type="EMBL" id="CAD2189997.1"/>
    </source>
</evidence>